<feature type="compositionally biased region" description="Basic and acidic residues" evidence="1">
    <location>
        <begin position="363"/>
        <end position="374"/>
    </location>
</feature>
<evidence type="ECO:0000313" key="3">
    <source>
        <dbReference type="Proteomes" id="UP000887578"/>
    </source>
</evidence>
<evidence type="ECO:0000313" key="4">
    <source>
        <dbReference type="WBParaSite" id="PDA_v2.g20344.t1"/>
    </source>
</evidence>
<evidence type="ECO:0000256" key="2">
    <source>
        <dbReference type="SAM" id="Phobius"/>
    </source>
</evidence>
<dbReference type="AlphaFoldDB" id="A0A914PQE9"/>
<organism evidence="3 4">
    <name type="scientific">Panagrolaimus davidi</name>
    <dbReference type="NCBI Taxonomy" id="227884"/>
    <lineage>
        <taxon>Eukaryota</taxon>
        <taxon>Metazoa</taxon>
        <taxon>Ecdysozoa</taxon>
        <taxon>Nematoda</taxon>
        <taxon>Chromadorea</taxon>
        <taxon>Rhabditida</taxon>
        <taxon>Tylenchina</taxon>
        <taxon>Panagrolaimomorpha</taxon>
        <taxon>Panagrolaimoidea</taxon>
        <taxon>Panagrolaimidae</taxon>
        <taxon>Panagrolaimus</taxon>
    </lineage>
</organism>
<dbReference type="WBParaSite" id="PDA_v2.g20344.t1">
    <property type="protein sequence ID" value="PDA_v2.g20344.t1"/>
    <property type="gene ID" value="PDA_v2.g20344"/>
</dbReference>
<keyword evidence="2" id="KW-1133">Transmembrane helix</keyword>
<feature type="compositionally biased region" description="Polar residues" evidence="1">
    <location>
        <begin position="310"/>
        <end position="321"/>
    </location>
</feature>
<feature type="compositionally biased region" description="Basic and acidic residues" evidence="1">
    <location>
        <begin position="242"/>
        <end position="268"/>
    </location>
</feature>
<feature type="compositionally biased region" description="Basic and acidic residues" evidence="1">
    <location>
        <begin position="401"/>
        <end position="412"/>
    </location>
</feature>
<name>A0A914PQE9_9BILA</name>
<reference evidence="4" key="1">
    <citation type="submission" date="2022-11" db="UniProtKB">
        <authorList>
            <consortium name="WormBaseParasite"/>
        </authorList>
    </citation>
    <scope>IDENTIFICATION</scope>
</reference>
<feature type="compositionally biased region" description="Basic residues" evidence="1">
    <location>
        <begin position="413"/>
        <end position="422"/>
    </location>
</feature>
<keyword evidence="2" id="KW-0812">Transmembrane</keyword>
<feature type="compositionally biased region" description="Basic and acidic residues" evidence="1">
    <location>
        <begin position="288"/>
        <end position="304"/>
    </location>
</feature>
<protein>
    <submittedName>
        <fullName evidence="4">Uncharacterized protein</fullName>
    </submittedName>
</protein>
<keyword evidence="3" id="KW-1185">Reference proteome</keyword>
<feature type="compositionally biased region" description="Low complexity" evidence="1">
    <location>
        <begin position="322"/>
        <end position="333"/>
    </location>
</feature>
<accession>A0A914PQE9</accession>
<feature type="region of interest" description="Disordered" evidence="1">
    <location>
        <begin position="226"/>
        <end position="422"/>
    </location>
</feature>
<feature type="transmembrane region" description="Helical" evidence="2">
    <location>
        <begin position="189"/>
        <end position="212"/>
    </location>
</feature>
<dbReference type="Proteomes" id="UP000887578">
    <property type="component" value="Unplaced"/>
</dbReference>
<evidence type="ECO:0000256" key="1">
    <source>
        <dbReference type="SAM" id="MobiDB-lite"/>
    </source>
</evidence>
<proteinExistence type="predicted"/>
<keyword evidence="2" id="KW-0472">Membrane</keyword>
<sequence length="422" mass="46790">MESLDNLSSDEEIYEQNGDHVKFVRNGEIELELKYNQLEFKFCSDGCMGKTVIACYNSSMPNHYLKGICDPGQCEFRAAVEESYGTSFMWFNARPFNRFLDKDKDICSTAIIKIPEVIPDGFKIYVTCNPLKHDGNVVKLRVRGATYGCPLYVLNAKKWTPPTTTVSELNGTTVPNQTTSKSSEANTTLWIVIGVGIIILLIIVIGFGYCCYRTQIQKKPLFGNEKDVQRKENIPEASNKAKAAENKKESGAKPEPTKEGTVAKEKQPKPAKKKIPKEKKAPFVATKPSKEVTQENVTKEDFLPAKKVSVESTLEAPTTETVLQKSVVQQKQLGNPPRVFVPKKVILPAPKSVNAPKNKSHSSKKDSLSGRHEIGMQIMVVSSLDSLSGAENDETQNSTHASEKLHKKESAGGRKKGSKKHR</sequence>